<dbReference type="PANTHER" id="PTHR34094">
    <property type="match status" value="1"/>
</dbReference>
<comment type="caution">
    <text evidence="3">The sequence shown here is derived from an EMBL/GenBank/DDBJ whole genome shotgun (WGS) entry which is preliminary data.</text>
</comment>
<keyword evidence="4" id="KW-1185">Reference proteome</keyword>
<dbReference type="Proteomes" id="UP000737402">
    <property type="component" value="Unassembled WGS sequence"/>
</dbReference>
<dbReference type="Gene3D" id="2.160.20.120">
    <property type="match status" value="1"/>
</dbReference>
<protein>
    <submittedName>
        <fullName evidence="3">Lia operon protein LiaG</fullName>
    </submittedName>
</protein>
<dbReference type="Pfam" id="PF13349">
    <property type="entry name" value="DUF4097"/>
    <property type="match status" value="1"/>
</dbReference>
<evidence type="ECO:0000313" key="4">
    <source>
        <dbReference type="Proteomes" id="UP000737402"/>
    </source>
</evidence>
<evidence type="ECO:0000259" key="2">
    <source>
        <dbReference type="Pfam" id="PF13349"/>
    </source>
</evidence>
<sequence>MKKVGTVLLILILIAVGATVAAGQFTDVFSFKTVGLQDAKSVNGVGIKKVEVDVSSIDVKVVSTTGEEIKVDLAGEVSERYKDDFKLIVKENGDTLKVEIEEPNFRFGTIMINLQMIIELPEKEYESIRLNASSGDFDIKGIRAMEMITEVSSGDIRAEDVTVASVFELDASSGDMRLNNVKAEKFAVSASSGDIRLDGVEGEVSVDTSSGDITVYDAAGNLTLEASSGDITIDNNKVQGNIQAEATSGDVKVSFRDAPTSLSLDFRASSGDGSVNLEEMLFDEKTEDEILGKIGDGKYLLKVRTTSGDFSLN</sequence>
<keyword evidence="1" id="KW-0732">Signal</keyword>
<proteinExistence type="predicted"/>
<reference evidence="3 4" key="1">
    <citation type="submission" date="2021-01" db="EMBL/GenBank/DDBJ databases">
        <title>Genomic Encyclopedia of Type Strains, Phase IV (KMG-IV): sequencing the most valuable type-strain genomes for metagenomic binning, comparative biology and taxonomic classification.</title>
        <authorList>
            <person name="Goeker M."/>
        </authorList>
    </citation>
    <scope>NUCLEOTIDE SEQUENCE [LARGE SCALE GENOMIC DNA]</scope>
    <source>
        <strain evidence="3 4">DSM 25879</strain>
    </source>
</reference>
<dbReference type="InterPro" id="IPR025164">
    <property type="entry name" value="Toastrack_DUF4097"/>
</dbReference>
<evidence type="ECO:0000313" key="3">
    <source>
        <dbReference type="EMBL" id="MBM7619733.1"/>
    </source>
</evidence>
<feature type="chain" id="PRO_5046424542" evidence="1">
    <location>
        <begin position="22"/>
        <end position="313"/>
    </location>
</feature>
<dbReference type="PANTHER" id="PTHR34094:SF1">
    <property type="entry name" value="PROTEIN FAM185A"/>
    <property type="match status" value="1"/>
</dbReference>
<name>A0ABS2NZ20_9BACI</name>
<accession>A0ABS2NZ20</accession>
<feature type="domain" description="DUF4097" evidence="2">
    <location>
        <begin position="47"/>
        <end position="312"/>
    </location>
</feature>
<dbReference type="RefSeq" id="WP_204414950.1">
    <property type="nucleotide sequence ID" value="NZ_JAFBED010000003.1"/>
</dbReference>
<evidence type="ECO:0000256" key="1">
    <source>
        <dbReference type="SAM" id="SignalP"/>
    </source>
</evidence>
<dbReference type="EMBL" id="JAFBED010000003">
    <property type="protein sequence ID" value="MBM7619733.1"/>
    <property type="molecule type" value="Genomic_DNA"/>
</dbReference>
<gene>
    <name evidence="3" type="ORF">JOC95_001585</name>
</gene>
<feature type="signal peptide" evidence="1">
    <location>
        <begin position="1"/>
        <end position="21"/>
    </location>
</feature>
<organism evidence="3 4">
    <name type="scientific">Sutcliffiella tianshenii</name>
    <dbReference type="NCBI Taxonomy" id="1463404"/>
    <lineage>
        <taxon>Bacteria</taxon>
        <taxon>Bacillati</taxon>
        <taxon>Bacillota</taxon>
        <taxon>Bacilli</taxon>
        <taxon>Bacillales</taxon>
        <taxon>Bacillaceae</taxon>
        <taxon>Sutcliffiella</taxon>
    </lineage>
</organism>